<keyword evidence="2" id="KW-1185">Reference proteome</keyword>
<proteinExistence type="predicted"/>
<gene>
    <name evidence="1" type="ORF">EH240_12350</name>
</gene>
<protein>
    <submittedName>
        <fullName evidence="1">Uncharacterized protein</fullName>
    </submittedName>
</protein>
<name>A0A3P3FUG0_9HYPH</name>
<evidence type="ECO:0000313" key="1">
    <source>
        <dbReference type="EMBL" id="RRI02256.1"/>
    </source>
</evidence>
<accession>A0A3P3FUG0</accession>
<dbReference type="EMBL" id="RQXT01000012">
    <property type="protein sequence ID" value="RRI02256.1"/>
    <property type="molecule type" value="Genomic_DNA"/>
</dbReference>
<dbReference type="RefSeq" id="WP_124998547.1">
    <property type="nucleotide sequence ID" value="NZ_RQXT01000012.1"/>
</dbReference>
<sequence>MHPHSRLTAARGYRFQLTFRRNLQTRFTKHPLLRRTVAKTRDVLVYIETVLLYDHETVRAKDGARSCYALGELADKAGASQRETPTRRIAFLQIDKQETVPVELGPFARGWFDRWSVNLGETIQSK</sequence>
<dbReference type="Proteomes" id="UP000273786">
    <property type="component" value="Unassembled WGS sequence"/>
</dbReference>
<comment type="caution">
    <text evidence="1">The sequence shown here is derived from an EMBL/GenBank/DDBJ whole genome shotgun (WGS) entry which is preliminary data.</text>
</comment>
<organism evidence="1 2">
    <name type="scientific">Mesorhizobium tamadayense</name>
    <dbReference type="NCBI Taxonomy" id="425306"/>
    <lineage>
        <taxon>Bacteria</taxon>
        <taxon>Pseudomonadati</taxon>
        <taxon>Pseudomonadota</taxon>
        <taxon>Alphaproteobacteria</taxon>
        <taxon>Hyphomicrobiales</taxon>
        <taxon>Phyllobacteriaceae</taxon>
        <taxon>Mesorhizobium</taxon>
    </lineage>
</organism>
<reference evidence="1 2" key="1">
    <citation type="submission" date="2018-11" db="EMBL/GenBank/DDBJ databases">
        <title>the genome of Mesorhizobium tamadayense DSM 28320.</title>
        <authorList>
            <person name="Gao J."/>
        </authorList>
    </citation>
    <scope>NUCLEOTIDE SEQUENCE [LARGE SCALE GENOMIC DNA]</scope>
    <source>
        <strain evidence="1 2">DSM 28320</strain>
    </source>
</reference>
<evidence type="ECO:0000313" key="2">
    <source>
        <dbReference type="Proteomes" id="UP000273786"/>
    </source>
</evidence>
<dbReference type="AlphaFoldDB" id="A0A3P3FUG0"/>